<dbReference type="Proteomes" id="UP001597548">
    <property type="component" value="Unassembled WGS sequence"/>
</dbReference>
<evidence type="ECO:0008006" key="3">
    <source>
        <dbReference type="Google" id="ProtNLM"/>
    </source>
</evidence>
<dbReference type="InterPro" id="IPR036388">
    <property type="entry name" value="WH-like_DNA-bd_sf"/>
</dbReference>
<proteinExistence type="predicted"/>
<evidence type="ECO:0000313" key="1">
    <source>
        <dbReference type="EMBL" id="MFD2916857.1"/>
    </source>
</evidence>
<dbReference type="RefSeq" id="WP_194506286.1">
    <property type="nucleotide sequence ID" value="NZ_JADILU010000001.1"/>
</dbReference>
<reference evidence="2" key="1">
    <citation type="journal article" date="2019" name="Int. J. Syst. Evol. Microbiol.">
        <title>The Global Catalogue of Microorganisms (GCM) 10K type strain sequencing project: providing services to taxonomists for standard genome sequencing and annotation.</title>
        <authorList>
            <consortium name="The Broad Institute Genomics Platform"/>
            <consortium name="The Broad Institute Genome Sequencing Center for Infectious Disease"/>
            <person name="Wu L."/>
            <person name="Ma J."/>
        </authorList>
    </citation>
    <scope>NUCLEOTIDE SEQUENCE [LARGE SCALE GENOMIC DNA]</scope>
    <source>
        <strain evidence="2">KCTC 32514</strain>
    </source>
</reference>
<keyword evidence="2" id="KW-1185">Reference proteome</keyword>
<name>A0ABW5ZWC4_9FLAO</name>
<evidence type="ECO:0000313" key="2">
    <source>
        <dbReference type="Proteomes" id="UP001597548"/>
    </source>
</evidence>
<sequence>MTLRNTTPVPNVFFDSLMIELSSSAVRVYLKIVRNTYGWRDPQGNVKQRDWISHSQFSKVGLSSRSVTTAIDELLGHNLITLTDDFGNLLNHPKQRKNAKRIYYGLQSNTQVNLAFNKAKNDKNKAQFLPTTKEISSQKYKANERLSDQERMQQILQNEEDKQIRRNNWL</sequence>
<gene>
    <name evidence="1" type="ORF">ACFS29_14475</name>
</gene>
<organism evidence="1 2">
    <name type="scientific">Psychroserpens luteus</name>
    <dbReference type="NCBI Taxonomy" id="1434066"/>
    <lineage>
        <taxon>Bacteria</taxon>
        <taxon>Pseudomonadati</taxon>
        <taxon>Bacteroidota</taxon>
        <taxon>Flavobacteriia</taxon>
        <taxon>Flavobacteriales</taxon>
        <taxon>Flavobacteriaceae</taxon>
        <taxon>Psychroserpens</taxon>
    </lineage>
</organism>
<accession>A0ABW5ZWC4</accession>
<dbReference type="EMBL" id="JBHUOS010000010">
    <property type="protein sequence ID" value="MFD2916857.1"/>
    <property type="molecule type" value="Genomic_DNA"/>
</dbReference>
<dbReference type="Gene3D" id="1.10.10.10">
    <property type="entry name" value="Winged helix-like DNA-binding domain superfamily/Winged helix DNA-binding domain"/>
    <property type="match status" value="1"/>
</dbReference>
<comment type="caution">
    <text evidence="1">The sequence shown here is derived from an EMBL/GenBank/DDBJ whole genome shotgun (WGS) entry which is preliminary data.</text>
</comment>
<protein>
    <recommendedName>
        <fullName evidence="3">Phage replication protein O</fullName>
    </recommendedName>
</protein>